<keyword evidence="1" id="KW-1133">Transmembrane helix</keyword>
<feature type="transmembrane region" description="Helical" evidence="1">
    <location>
        <begin position="85"/>
        <end position="104"/>
    </location>
</feature>
<comment type="caution">
    <text evidence="2">The sequence shown here is derived from an EMBL/GenBank/DDBJ whole genome shotgun (WGS) entry which is preliminary data.</text>
</comment>
<evidence type="ECO:0000313" key="3">
    <source>
        <dbReference type="Proteomes" id="UP000224563"/>
    </source>
</evidence>
<sequence>MGDNRNKKHKENKAKGELNLFNNKAAYVAAWLMGISMIKDIIEIFYDLSKIWMAIIVIIGLLLYAAIMCSKKFDTLVSDKNHQNFANVMTIFSIITFIFENTLLKYRALLGVIEIVVVIIVYFIVLVGSLYLLWSKY</sequence>
<dbReference type="Proteomes" id="UP000224563">
    <property type="component" value="Unassembled WGS sequence"/>
</dbReference>
<evidence type="ECO:0000313" key="2">
    <source>
        <dbReference type="EMBL" id="PHU38737.1"/>
    </source>
</evidence>
<keyword evidence="1" id="KW-0472">Membrane</keyword>
<dbReference type="AlphaFoldDB" id="A0A2G3E662"/>
<evidence type="ECO:0000256" key="1">
    <source>
        <dbReference type="SAM" id="Phobius"/>
    </source>
</evidence>
<accession>A0A2G3E662</accession>
<protein>
    <submittedName>
        <fullName evidence="2">Uncharacterized protein</fullName>
    </submittedName>
</protein>
<gene>
    <name evidence="2" type="ORF">CSX02_00920</name>
</gene>
<dbReference type="RefSeq" id="WP_099385290.1">
    <property type="nucleotide sequence ID" value="NZ_JANSWH010000066.1"/>
</dbReference>
<organism evidence="2 3">
    <name type="scientific">Agathobacter ruminis</name>
    <dbReference type="NCBI Taxonomy" id="1712665"/>
    <lineage>
        <taxon>Bacteria</taxon>
        <taxon>Bacillati</taxon>
        <taxon>Bacillota</taxon>
        <taxon>Clostridia</taxon>
        <taxon>Lachnospirales</taxon>
        <taxon>Lachnospiraceae</taxon>
        <taxon>Agathobacter</taxon>
    </lineage>
</organism>
<feature type="transmembrane region" description="Helical" evidence="1">
    <location>
        <begin position="51"/>
        <end position="73"/>
    </location>
</feature>
<feature type="transmembrane region" description="Helical" evidence="1">
    <location>
        <begin position="110"/>
        <end position="134"/>
    </location>
</feature>
<name>A0A2G3E662_9FIRM</name>
<reference evidence="2 3" key="2">
    <citation type="submission" date="2017-10" db="EMBL/GenBank/DDBJ databases">
        <authorList>
            <person name="Banno H."/>
            <person name="Chua N.-H."/>
        </authorList>
    </citation>
    <scope>NUCLEOTIDE SEQUENCE [LARGE SCALE GENOMIC DNA]</scope>
    <source>
        <strain evidence="2 3">JK623</strain>
    </source>
</reference>
<dbReference type="EMBL" id="PDYG01000003">
    <property type="protein sequence ID" value="PHU38737.1"/>
    <property type="molecule type" value="Genomic_DNA"/>
</dbReference>
<proteinExistence type="predicted"/>
<keyword evidence="3" id="KW-1185">Reference proteome</keyword>
<keyword evidence="1" id="KW-0812">Transmembrane</keyword>
<reference evidence="2 3" key="1">
    <citation type="submission" date="2017-10" db="EMBL/GenBank/DDBJ databases">
        <title>Resolving the taxonomy of Roseburia spp., Eubacterium rectale and Agathobacter spp. through phylogenomic analysis.</title>
        <authorList>
            <person name="Sheridan P.O."/>
            <person name="Walker A.W."/>
            <person name="Duncan S.H."/>
            <person name="Scott K.P."/>
            <person name="Toole P.W.O."/>
            <person name="Luis P."/>
            <person name="Flint H.J."/>
        </authorList>
    </citation>
    <scope>NUCLEOTIDE SEQUENCE [LARGE SCALE GENOMIC DNA]</scope>
    <source>
        <strain evidence="2 3">JK623</strain>
    </source>
</reference>